<comment type="similarity">
    <text evidence="1">Belongs to the actin family.</text>
</comment>
<evidence type="ECO:0000313" key="3">
    <source>
        <dbReference type="Proteomes" id="UP000179807"/>
    </source>
</evidence>
<dbReference type="SUPFAM" id="SSF53067">
    <property type="entry name" value="Actin-like ATPase domain"/>
    <property type="match status" value="1"/>
</dbReference>
<accession>A0A1J4K7B8</accession>
<dbReference type="VEuPathDB" id="TrichDB:TRFO_24617"/>
<organism evidence="2 3">
    <name type="scientific">Tritrichomonas foetus</name>
    <dbReference type="NCBI Taxonomy" id="1144522"/>
    <lineage>
        <taxon>Eukaryota</taxon>
        <taxon>Metamonada</taxon>
        <taxon>Parabasalia</taxon>
        <taxon>Tritrichomonadida</taxon>
        <taxon>Tritrichomonadidae</taxon>
        <taxon>Tritrichomonas</taxon>
    </lineage>
</organism>
<sequence>MSAVPQVVIDIGVSDIRAGVNGDKKPTIIIPYENEGVVVDGEIKNFPIFEKYIEQVYQQLKIETLNSSLLVSLSTLNSLQNKIELCDLLFNKFKVGNLFIGNQSVMVSYAYGQMTSIIIITDTINNNLTILPVFDGYAQLKHIIQLNYSNIQEELLNQRFNEFVENVTKGLNVDPSKKEYLSKHVVLEGNNHSFIQNIRSKISESQPFETIDNLSTEPNASFIGGSILTSLQDFLPMRLSSSEYSSNPKEEILRKKFFLL</sequence>
<protein>
    <recommendedName>
        <fullName evidence="4">Actin family protein</fullName>
    </recommendedName>
</protein>
<gene>
    <name evidence="2" type="ORF">TRFO_24617</name>
</gene>
<dbReference type="PANTHER" id="PTHR11937">
    <property type="entry name" value="ACTIN"/>
    <property type="match status" value="1"/>
</dbReference>
<proteinExistence type="inferred from homology"/>
<dbReference type="Gene3D" id="3.30.420.40">
    <property type="match status" value="1"/>
</dbReference>
<comment type="caution">
    <text evidence="2">The sequence shown here is derived from an EMBL/GenBank/DDBJ whole genome shotgun (WGS) entry which is preliminary data.</text>
</comment>
<dbReference type="RefSeq" id="XP_068360415.1">
    <property type="nucleotide sequence ID" value="XM_068503856.1"/>
</dbReference>
<evidence type="ECO:0000313" key="2">
    <source>
        <dbReference type="EMBL" id="OHT07279.1"/>
    </source>
</evidence>
<dbReference type="EMBL" id="MLAK01000702">
    <property type="protein sequence ID" value="OHT07279.1"/>
    <property type="molecule type" value="Genomic_DNA"/>
</dbReference>
<dbReference type="Pfam" id="PF00022">
    <property type="entry name" value="Actin"/>
    <property type="match status" value="1"/>
</dbReference>
<dbReference type="SMART" id="SM00268">
    <property type="entry name" value="ACTIN"/>
    <property type="match status" value="1"/>
</dbReference>
<evidence type="ECO:0008006" key="4">
    <source>
        <dbReference type="Google" id="ProtNLM"/>
    </source>
</evidence>
<dbReference type="GeneID" id="94838560"/>
<keyword evidence="3" id="KW-1185">Reference proteome</keyword>
<dbReference type="InterPro" id="IPR004000">
    <property type="entry name" value="Actin"/>
</dbReference>
<name>A0A1J4K7B8_9EUKA</name>
<reference evidence="2" key="1">
    <citation type="submission" date="2016-10" db="EMBL/GenBank/DDBJ databases">
        <authorList>
            <person name="Benchimol M."/>
            <person name="Almeida L.G."/>
            <person name="Vasconcelos A.T."/>
            <person name="Perreira-Neves A."/>
            <person name="Rosa I.A."/>
            <person name="Tasca T."/>
            <person name="Bogo M.R."/>
            <person name="de Souza W."/>
        </authorList>
    </citation>
    <scope>NUCLEOTIDE SEQUENCE [LARGE SCALE GENOMIC DNA]</scope>
    <source>
        <strain evidence="2">K</strain>
    </source>
</reference>
<dbReference type="InterPro" id="IPR043129">
    <property type="entry name" value="ATPase_NBD"/>
</dbReference>
<evidence type="ECO:0000256" key="1">
    <source>
        <dbReference type="RuleBase" id="RU000487"/>
    </source>
</evidence>
<dbReference type="AlphaFoldDB" id="A0A1J4K7B8"/>
<dbReference type="Proteomes" id="UP000179807">
    <property type="component" value="Unassembled WGS sequence"/>
</dbReference>